<dbReference type="Proteomes" id="UP000309676">
    <property type="component" value="Unassembled WGS sequence"/>
</dbReference>
<organism evidence="1 2">
    <name type="scientific">Paenibacillus antri</name>
    <dbReference type="NCBI Taxonomy" id="2582848"/>
    <lineage>
        <taxon>Bacteria</taxon>
        <taxon>Bacillati</taxon>
        <taxon>Bacillota</taxon>
        <taxon>Bacilli</taxon>
        <taxon>Bacillales</taxon>
        <taxon>Paenibacillaceae</taxon>
        <taxon>Paenibacillus</taxon>
    </lineage>
</organism>
<dbReference type="InterPro" id="IPR025855">
    <property type="entry name" value="Replic_Relax"/>
</dbReference>
<dbReference type="EMBL" id="VCIW01000028">
    <property type="protein sequence ID" value="TLS48814.1"/>
    <property type="molecule type" value="Genomic_DNA"/>
</dbReference>
<dbReference type="OrthoDB" id="2562278at2"/>
<name>A0A5R9G738_9BACL</name>
<gene>
    <name evidence="1" type="ORF">FE782_28565</name>
</gene>
<sequence length="292" mass="33294">MYYEAKKETLIMLYRHTLLTAEQLAISLHYKPKTIYNISCELKEKGLIRNIPLPFLKRNHVGYTLTAFGARAGASLAGDETVFRAKAWEAGPVQIEHFFGTNAFFTDVIRHSISHAEEGMLEWLDPRSAAERYVQSKKTGKAAAPVKPDGFGMYLFPDRGRLAFHLEYDTGTETLWRIKDKLFHYGTLLPTIWPKVEAVQVLFVTKIESRPKTIIDIWEVLMKGTFNNDRLPSVWAISEKEWKQKGAAGTLWLGSGGQRIRLKDMPLLPMLADPLDPLLGKQPRELPPKTRR</sequence>
<evidence type="ECO:0000313" key="1">
    <source>
        <dbReference type="EMBL" id="TLS48814.1"/>
    </source>
</evidence>
<proteinExistence type="predicted"/>
<accession>A0A5R9G738</accession>
<protein>
    <submittedName>
        <fullName evidence="1">Uncharacterized protein</fullName>
    </submittedName>
</protein>
<evidence type="ECO:0000313" key="2">
    <source>
        <dbReference type="Proteomes" id="UP000309676"/>
    </source>
</evidence>
<dbReference type="Pfam" id="PF13814">
    <property type="entry name" value="Replic_Relax"/>
    <property type="match status" value="1"/>
</dbReference>
<comment type="caution">
    <text evidence="1">The sequence shown here is derived from an EMBL/GenBank/DDBJ whole genome shotgun (WGS) entry which is preliminary data.</text>
</comment>
<dbReference type="RefSeq" id="WP_138197762.1">
    <property type="nucleotide sequence ID" value="NZ_VCIW01000028.1"/>
</dbReference>
<dbReference type="AlphaFoldDB" id="A0A5R9G738"/>
<reference evidence="1 2" key="1">
    <citation type="submission" date="2019-05" db="EMBL/GenBank/DDBJ databases">
        <authorList>
            <person name="Narsing Rao M.P."/>
            <person name="Li W.J."/>
        </authorList>
    </citation>
    <scope>NUCLEOTIDE SEQUENCE [LARGE SCALE GENOMIC DNA]</scope>
    <source>
        <strain evidence="1 2">SYSU_K30003</strain>
    </source>
</reference>
<keyword evidence="2" id="KW-1185">Reference proteome</keyword>